<sequence length="190" mass="20720">MSDRFIRWYRESGRDSIFSDQVAEFNRCGVTIANPATGAASVINVDGDDVPVELDLLSWAIGVRASSINVNWWLSPDVNVVGEYSHEPLGCEIQTFWLDGLNFDEMEVMKSAVMSTAVQVSTPTRALICDTHGITDADDWNSAILYGSAELPGIVDSLLLGPEVSDRILFNSGNLRGDTVGHQLTRIVAT</sequence>
<name>A0ABV8TFY6_9ACTN</name>
<proteinExistence type="predicted"/>
<protein>
    <submittedName>
        <fullName evidence="1">Uncharacterized protein</fullName>
    </submittedName>
</protein>
<organism evidence="1 2">
    <name type="scientific">Streptomyces andamanensis</name>
    <dbReference type="NCBI Taxonomy" id="1565035"/>
    <lineage>
        <taxon>Bacteria</taxon>
        <taxon>Bacillati</taxon>
        <taxon>Actinomycetota</taxon>
        <taxon>Actinomycetes</taxon>
        <taxon>Kitasatosporales</taxon>
        <taxon>Streptomycetaceae</taxon>
        <taxon>Streptomyces</taxon>
    </lineage>
</organism>
<accession>A0ABV8TFY6</accession>
<reference evidence="2" key="1">
    <citation type="journal article" date="2019" name="Int. J. Syst. Evol. Microbiol.">
        <title>The Global Catalogue of Microorganisms (GCM) 10K type strain sequencing project: providing services to taxonomists for standard genome sequencing and annotation.</title>
        <authorList>
            <consortium name="The Broad Institute Genomics Platform"/>
            <consortium name="The Broad Institute Genome Sequencing Center for Infectious Disease"/>
            <person name="Wu L."/>
            <person name="Ma J."/>
        </authorList>
    </citation>
    <scope>NUCLEOTIDE SEQUENCE [LARGE SCALE GENOMIC DNA]</scope>
    <source>
        <strain evidence="2">PCU 347</strain>
    </source>
</reference>
<evidence type="ECO:0000313" key="2">
    <source>
        <dbReference type="Proteomes" id="UP001595824"/>
    </source>
</evidence>
<dbReference type="RefSeq" id="WP_381740012.1">
    <property type="nucleotide sequence ID" value="NZ_JBHSDP010000015.1"/>
</dbReference>
<dbReference type="EMBL" id="JBHSDP010000015">
    <property type="protein sequence ID" value="MFC4329514.1"/>
    <property type="molecule type" value="Genomic_DNA"/>
</dbReference>
<keyword evidence="2" id="KW-1185">Reference proteome</keyword>
<comment type="caution">
    <text evidence="1">The sequence shown here is derived from an EMBL/GenBank/DDBJ whole genome shotgun (WGS) entry which is preliminary data.</text>
</comment>
<dbReference type="Proteomes" id="UP001595824">
    <property type="component" value="Unassembled WGS sequence"/>
</dbReference>
<gene>
    <name evidence="1" type="ORF">ACFPC0_17265</name>
</gene>
<evidence type="ECO:0000313" key="1">
    <source>
        <dbReference type="EMBL" id="MFC4329514.1"/>
    </source>
</evidence>